<dbReference type="CDD" id="cd00077">
    <property type="entry name" value="HDc"/>
    <property type="match status" value="1"/>
</dbReference>
<sequence length="128" mass="15010">MVRLGNFFFRTRNYLEHTQEVFTTVQKIGSYENSSVEELEPLLLSTLFHDIFANHEAVSVRLAIEFLLEHNYPNFRITTVIDCINATHMPQKPRLLHQKIICDADLHHLGTRNLIPKIRRCEKNGAYF</sequence>
<proteinExistence type="predicted"/>
<reference evidence="1" key="1">
    <citation type="journal article" date="2015" name="Nature">
        <title>Complex archaea that bridge the gap between prokaryotes and eukaryotes.</title>
        <authorList>
            <person name="Spang A."/>
            <person name="Saw J.H."/>
            <person name="Jorgensen S.L."/>
            <person name="Zaremba-Niedzwiedzka K."/>
            <person name="Martijn J."/>
            <person name="Lind A.E."/>
            <person name="van Eijk R."/>
            <person name="Schleper C."/>
            <person name="Guy L."/>
            <person name="Ettema T.J."/>
        </authorList>
    </citation>
    <scope>NUCLEOTIDE SEQUENCE</scope>
</reference>
<accession>A0A0F9TU09</accession>
<dbReference type="InterPro" id="IPR003607">
    <property type="entry name" value="HD/PDEase_dom"/>
</dbReference>
<organism evidence="1">
    <name type="scientific">marine sediment metagenome</name>
    <dbReference type="NCBI Taxonomy" id="412755"/>
    <lineage>
        <taxon>unclassified sequences</taxon>
        <taxon>metagenomes</taxon>
        <taxon>ecological metagenomes</taxon>
    </lineage>
</organism>
<evidence type="ECO:0000313" key="1">
    <source>
        <dbReference type="EMBL" id="KKN44848.1"/>
    </source>
</evidence>
<name>A0A0F9TU09_9ZZZZ</name>
<evidence type="ECO:0008006" key="2">
    <source>
        <dbReference type="Google" id="ProtNLM"/>
    </source>
</evidence>
<gene>
    <name evidence="1" type="ORF">LCGC14_0689040</name>
</gene>
<dbReference type="SUPFAM" id="SSF109604">
    <property type="entry name" value="HD-domain/PDEase-like"/>
    <property type="match status" value="1"/>
</dbReference>
<dbReference type="AlphaFoldDB" id="A0A0F9TU09"/>
<dbReference type="EMBL" id="LAZR01001425">
    <property type="protein sequence ID" value="KKN44848.1"/>
    <property type="molecule type" value="Genomic_DNA"/>
</dbReference>
<protein>
    <recommendedName>
        <fullName evidence="2">HD domain-containing protein</fullName>
    </recommendedName>
</protein>
<comment type="caution">
    <text evidence="1">The sequence shown here is derived from an EMBL/GenBank/DDBJ whole genome shotgun (WGS) entry which is preliminary data.</text>
</comment>
<dbReference type="Gene3D" id="1.10.3210.10">
    <property type="entry name" value="Hypothetical protein af1432"/>
    <property type="match status" value="1"/>
</dbReference>